<organism evidence="4 5">
    <name type="scientific">Blastococcus jejuensis</name>
    <dbReference type="NCBI Taxonomy" id="351224"/>
    <lineage>
        <taxon>Bacteria</taxon>
        <taxon>Bacillati</taxon>
        <taxon>Actinomycetota</taxon>
        <taxon>Actinomycetes</taxon>
        <taxon>Geodermatophilales</taxon>
        <taxon>Geodermatophilaceae</taxon>
        <taxon>Blastococcus</taxon>
    </lineage>
</organism>
<dbReference type="EMBL" id="BAAAVV010000006">
    <property type="protein sequence ID" value="GAA3172296.1"/>
    <property type="molecule type" value="Genomic_DNA"/>
</dbReference>
<protein>
    <submittedName>
        <fullName evidence="4">HPF/RaiA family ribosome-associated protein</fullName>
    </submittedName>
</protein>
<dbReference type="Proteomes" id="UP001499924">
    <property type="component" value="Unassembled WGS sequence"/>
</dbReference>
<keyword evidence="5" id="KW-1185">Reference proteome</keyword>
<evidence type="ECO:0000313" key="4">
    <source>
        <dbReference type="EMBL" id="GAA3172296.1"/>
    </source>
</evidence>
<gene>
    <name evidence="4" type="ORF">GCM10010531_27190</name>
</gene>
<dbReference type="PANTHER" id="PTHR33231:SF1">
    <property type="entry name" value="30S RIBOSOMAL PROTEIN"/>
    <property type="match status" value="1"/>
</dbReference>
<evidence type="ECO:0000256" key="1">
    <source>
        <dbReference type="ARBA" id="ARBA00022845"/>
    </source>
</evidence>
<dbReference type="InterPro" id="IPR038416">
    <property type="entry name" value="Ribosom_S30AE_C_sf"/>
</dbReference>
<dbReference type="PANTHER" id="PTHR33231">
    <property type="entry name" value="30S RIBOSOMAL PROTEIN"/>
    <property type="match status" value="1"/>
</dbReference>
<accession>A0ABP6PA49</accession>
<evidence type="ECO:0000259" key="3">
    <source>
        <dbReference type="Pfam" id="PF16321"/>
    </source>
</evidence>
<dbReference type="InterPro" id="IPR050574">
    <property type="entry name" value="HPF/YfiA_ribosome-assoc"/>
</dbReference>
<dbReference type="InterPro" id="IPR003489">
    <property type="entry name" value="RHF/RaiA"/>
</dbReference>
<feature type="domain" description="Sigma 54 modulation/S30EA ribosomal protein C-terminal" evidence="3">
    <location>
        <begin position="149"/>
        <end position="204"/>
    </location>
</feature>
<dbReference type="InterPro" id="IPR032528">
    <property type="entry name" value="Ribosom_S30AE_C"/>
</dbReference>
<reference evidence="5" key="1">
    <citation type="journal article" date="2019" name="Int. J. Syst. Evol. Microbiol.">
        <title>The Global Catalogue of Microorganisms (GCM) 10K type strain sequencing project: providing services to taxonomists for standard genome sequencing and annotation.</title>
        <authorList>
            <consortium name="The Broad Institute Genomics Platform"/>
            <consortium name="The Broad Institute Genome Sequencing Center for Infectious Disease"/>
            <person name="Wu L."/>
            <person name="Ma J."/>
        </authorList>
    </citation>
    <scope>NUCLEOTIDE SEQUENCE [LARGE SCALE GENOMIC DNA]</scope>
    <source>
        <strain evidence="5">JCM 15614</strain>
    </source>
</reference>
<name>A0ABP6PA49_9ACTN</name>
<keyword evidence="1" id="KW-0810">Translation regulation</keyword>
<feature type="region of interest" description="Disordered" evidence="2">
    <location>
        <begin position="117"/>
        <end position="137"/>
    </location>
</feature>
<dbReference type="Gene3D" id="3.30.505.50">
    <property type="entry name" value="Sigma 54 modulation/S30EA ribosomal protein, C-terminal domain"/>
    <property type="match status" value="2"/>
</dbReference>
<comment type="caution">
    <text evidence="4">The sequence shown here is derived from an EMBL/GenBank/DDBJ whole genome shotgun (WGS) entry which is preliminary data.</text>
</comment>
<sequence>MGNVSETRKPEPRATTPVQVQVRGALAPDVAEYAERRLREAFLDTHFPVLHARVRVTRHADPARPRPVVAQANLDVDGRFVRAQVSAPTAREAVDLLHDRLRHRLRHDLQRTAGNWEDRRGRHDAGTEHEWRHGDEPGRRLPWFPRPAEERDIVRHKPITPAQSSLDDAAAAMNDLDYDFHFFTEAGSGQDSVLYRAGPTGYRLAQVQPSPEALASHSVGVTVSEQPAAALSTAEAVTRMAAWEQPFLFFLDRERDRGALLYHRYDGHYGLITPPGPGPGRQE</sequence>
<dbReference type="Pfam" id="PF02482">
    <property type="entry name" value="Ribosomal_S30AE"/>
    <property type="match status" value="1"/>
</dbReference>
<dbReference type="SUPFAM" id="SSF69754">
    <property type="entry name" value="Ribosome binding protein Y (YfiA homologue)"/>
    <property type="match status" value="1"/>
</dbReference>
<dbReference type="InterPro" id="IPR036567">
    <property type="entry name" value="RHF-like"/>
</dbReference>
<evidence type="ECO:0000256" key="2">
    <source>
        <dbReference type="SAM" id="MobiDB-lite"/>
    </source>
</evidence>
<dbReference type="Gene3D" id="3.30.160.100">
    <property type="entry name" value="Ribosome hibernation promotion factor-like"/>
    <property type="match status" value="1"/>
</dbReference>
<dbReference type="Pfam" id="PF16321">
    <property type="entry name" value="Ribosom_S30AE_C"/>
    <property type="match status" value="2"/>
</dbReference>
<feature type="domain" description="Sigma 54 modulation/S30EA ribosomal protein C-terminal" evidence="3">
    <location>
        <begin position="227"/>
        <end position="271"/>
    </location>
</feature>
<evidence type="ECO:0000313" key="5">
    <source>
        <dbReference type="Proteomes" id="UP001499924"/>
    </source>
</evidence>
<proteinExistence type="predicted"/>